<dbReference type="Proteomes" id="UP000828048">
    <property type="component" value="Chromosome 7"/>
</dbReference>
<keyword evidence="2" id="KW-1185">Reference proteome</keyword>
<name>A0ACB7Y7M9_9ERIC</name>
<evidence type="ECO:0000313" key="1">
    <source>
        <dbReference type="EMBL" id="KAH7849406.1"/>
    </source>
</evidence>
<evidence type="ECO:0000313" key="2">
    <source>
        <dbReference type="Proteomes" id="UP000828048"/>
    </source>
</evidence>
<dbReference type="EMBL" id="CM037157">
    <property type="protein sequence ID" value="KAH7849406.1"/>
    <property type="molecule type" value="Genomic_DNA"/>
</dbReference>
<reference evidence="1 2" key="1">
    <citation type="journal article" date="2021" name="Hortic Res">
        <title>High-quality reference genome and annotation aids understanding of berry development for evergreen blueberry (Vaccinium darrowii).</title>
        <authorList>
            <person name="Yu J."/>
            <person name="Hulse-Kemp A.M."/>
            <person name="Babiker E."/>
            <person name="Staton M."/>
        </authorList>
    </citation>
    <scope>NUCLEOTIDE SEQUENCE [LARGE SCALE GENOMIC DNA]</scope>
    <source>
        <strain evidence="2">cv. NJ 8807/NJ 8810</strain>
        <tissue evidence="1">Young leaf</tissue>
    </source>
</reference>
<comment type="caution">
    <text evidence="1">The sequence shown here is derived from an EMBL/GenBank/DDBJ whole genome shotgun (WGS) entry which is preliminary data.</text>
</comment>
<sequence length="223" mass="25905">MWRLLKILVALTAFSWWLSTLLLSILNLAPQFFVRIYEFLFKLLFEHKNLLHEQKFPLNRYIVFLMVNTIIIVVVLLSCSDPSANTAEEPFQPPSSFLETVTKQTGTGMDTGYIDKQIGSTERPQDKHVVWEIQRDAVICMVKEMGEKERRRSTFEGKNLEELKRELRSAVGRIPRRSETVSANDEIAIKSFTGMDRLCTEEFNRRVDDFIAGQRSVWGRVNE</sequence>
<protein>
    <submittedName>
        <fullName evidence="1">Uncharacterized protein</fullName>
    </submittedName>
</protein>
<organism evidence="1 2">
    <name type="scientific">Vaccinium darrowii</name>
    <dbReference type="NCBI Taxonomy" id="229202"/>
    <lineage>
        <taxon>Eukaryota</taxon>
        <taxon>Viridiplantae</taxon>
        <taxon>Streptophyta</taxon>
        <taxon>Embryophyta</taxon>
        <taxon>Tracheophyta</taxon>
        <taxon>Spermatophyta</taxon>
        <taxon>Magnoliopsida</taxon>
        <taxon>eudicotyledons</taxon>
        <taxon>Gunneridae</taxon>
        <taxon>Pentapetalae</taxon>
        <taxon>asterids</taxon>
        <taxon>Ericales</taxon>
        <taxon>Ericaceae</taxon>
        <taxon>Vaccinioideae</taxon>
        <taxon>Vaccinieae</taxon>
        <taxon>Vaccinium</taxon>
    </lineage>
</organism>
<proteinExistence type="predicted"/>
<accession>A0ACB7Y7M9</accession>
<gene>
    <name evidence="1" type="ORF">Vadar_017378</name>
</gene>